<keyword evidence="3" id="KW-1185">Reference proteome</keyword>
<dbReference type="Proteomes" id="UP000037822">
    <property type="component" value="Unassembled WGS sequence"/>
</dbReference>
<evidence type="ECO:0000313" key="3">
    <source>
        <dbReference type="Proteomes" id="UP000037822"/>
    </source>
</evidence>
<organism evidence="2 3">
    <name type="scientific">Bosea vaviloviae</name>
    <dbReference type="NCBI Taxonomy" id="1526658"/>
    <lineage>
        <taxon>Bacteria</taxon>
        <taxon>Pseudomonadati</taxon>
        <taxon>Pseudomonadota</taxon>
        <taxon>Alphaproteobacteria</taxon>
        <taxon>Hyphomicrobiales</taxon>
        <taxon>Boseaceae</taxon>
        <taxon>Bosea</taxon>
    </lineage>
</organism>
<protein>
    <submittedName>
        <fullName evidence="2">Uncharacterized protein</fullName>
    </submittedName>
</protein>
<reference evidence="2 3" key="1">
    <citation type="submission" date="2015-07" db="EMBL/GenBank/DDBJ databases">
        <title>Whole genome sequencing of Bosea vaviloviae isolated from cave pool.</title>
        <authorList>
            <person name="Tan N.E.H."/>
            <person name="Lee Y.P."/>
            <person name="Gan H.M."/>
            <person name="Barton H."/>
            <person name="Savka M.A."/>
        </authorList>
    </citation>
    <scope>NUCLEOTIDE SEQUENCE [LARGE SCALE GENOMIC DNA]</scope>
    <source>
        <strain evidence="2 3">SD260</strain>
    </source>
</reference>
<dbReference type="PATRIC" id="fig|1526658.3.peg.587"/>
<comment type="caution">
    <text evidence="2">The sequence shown here is derived from an EMBL/GenBank/DDBJ whole genome shotgun (WGS) entry which is preliminary data.</text>
</comment>
<feature type="region of interest" description="Disordered" evidence="1">
    <location>
        <begin position="1"/>
        <end position="31"/>
    </location>
</feature>
<accession>A0A0N0MAU0</accession>
<evidence type="ECO:0000313" key="2">
    <source>
        <dbReference type="EMBL" id="KPH79065.1"/>
    </source>
</evidence>
<dbReference type="AlphaFoldDB" id="A0A0N0MAU0"/>
<dbReference type="EMBL" id="LGSZ01000052">
    <property type="protein sequence ID" value="KPH79065.1"/>
    <property type="molecule type" value="Genomic_DNA"/>
</dbReference>
<gene>
    <name evidence="2" type="ORF">AE618_20090</name>
</gene>
<name>A0A0N0MAU0_9HYPH</name>
<sequence length="61" mass="6711">MCRSARIDPDSVLTGDPLDAEPPKNDRMPSFADATVPAWTMFRGAALTFIHSHDERVVSPL</sequence>
<evidence type="ECO:0000256" key="1">
    <source>
        <dbReference type="SAM" id="MobiDB-lite"/>
    </source>
</evidence>
<proteinExistence type="predicted"/>